<reference evidence="2" key="1">
    <citation type="submission" date="2022-11" db="UniProtKB">
        <authorList>
            <consortium name="WormBaseParasite"/>
        </authorList>
    </citation>
    <scope>IDENTIFICATION</scope>
</reference>
<name>A0A914Q3D3_9BILA</name>
<evidence type="ECO:0000313" key="2">
    <source>
        <dbReference type="WBParaSite" id="PDA_v2.g25791.t1"/>
    </source>
</evidence>
<accession>A0A914Q3D3</accession>
<dbReference type="WBParaSite" id="PDA_v2.g25791.t1">
    <property type="protein sequence ID" value="PDA_v2.g25791.t1"/>
    <property type="gene ID" value="PDA_v2.g25791"/>
</dbReference>
<sequence>MIVSKEFYDRCSPSYQKVFADFRTNLSTIVCPSSGSLQDKVIYAQEVQAAILKFSSFYYTPKELFEYYIELAKGIKDIDSDIDVYQRNCEKVVEVAYFHLHYQKEWMRIPFDDSPGYLPLLSNRPYLCDDIKLFDEVSNRISRQTYWYRVARAEESDLTYPHPCLTECLHIFERNASHVPSLKLVQRYESMKKLYYKIKANKEDLEKWFKLLLEADDINFVKDTVEYRLGKNCFDVKLWKLYLTFLNEHGEHKRLLETYSKYCRFFLDDEEMKEKYKKDMIEYGPIDLAWNNLFEFEF</sequence>
<proteinExistence type="predicted"/>
<dbReference type="AlphaFoldDB" id="A0A914Q3D3"/>
<organism evidence="1 2">
    <name type="scientific">Panagrolaimus davidi</name>
    <dbReference type="NCBI Taxonomy" id="227884"/>
    <lineage>
        <taxon>Eukaryota</taxon>
        <taxon>Metazoa</taxon>
        <taxon>Ecdysozoa</taxon>
        <taxon>Nematoda</taxon>
        <taxon>Chromadorea</taxon>
        <taxon>Rhabditida</taxon>
        <taxon>Tylenchina</taxon>
        <taxon>Panagrolaimomorpha</taxon>
        <taxon>Panagrolaimoidea</taxon>
        <taxon>Panagrolaimidae</taxon>
        <taxon>Panagrolaimus</taxon>
    </lineage>
</organism>
<protein>
    <submittedName>
        <fullName evidence="2">Uncharacterized protein</fullName>
    </submittedName>
</protein>
<dbReference type="Proteomes" id="UP000887578">
    <property type="component" value="Unplaced"/>
</dbReference>
<keyword evidence="1" id="KW-1185">Reference proteome</keyword>
<evidence type="ECO:0000313" key="1">
    <source>
        <dbReference type="Proteomes" id="UP000887578"/>
    </source>
</evidence>